<keyword evidence="1" id="KW-0175">Coiled coil</keyword>
<dbReference type="OrthoDB" id="3270863at2759"/>
<dbReference type="AlphaFoldDB" id="A0A9P7USF0"/>
<dbReference type="KEGG" id="more:E1B28_010151"/>
<accession>A0A9P7USF0</accession>
<comment type="caution">
    <text evidence="3">The sequence shown here is derived from an EMBL/GenBank/DDBJ whole genome shotgun (WGS) entry which is preliminary data.</text>
</comment>
<evidence type="ECO:0000313" key="3">
    <source>
        <dbReference type="EMBL" id="KAG7091096.1"/>
    </source>
</evidence>
<gene>
    <name evidence="3" type="ORF">E1B28_010151</name>
</gene>
<feature type="coiled-coil region" evidence="1">
    <location>
        <begin position="123"/>
        <end position="157"/>
    </location>
</feature>
<name>A0A9P7USF0_9AGAR</name>
<feature type="region of interest" description="Disordered" evidence="2">
    <location>
        <begin position="1"/>
        <end position="61"/>
    </location>
</feature>
<reference evidence="3" key="1">
    <citation type="journal article" date="2021" name="Genome Biol. Evol.">
        <title>The assembled and annotated genome of the fairy-ring fungus Marasmius oreades.</title>
        <authorList>
            <person name="Hiltunen M."/>
            <person name="Ament-Velasquez S.L."/>
            <person name="Johannesson H."/>
        </authorList>
    </citation>
    <scope>NUCLEOTIDE SEQUENCE</scope>
    <source>
        <strain evidence="3">03SP1</strain>
    </source>
</reference>
<evidence type="ECO:0000256" key="1">
    <source>
        <dbReference type="SAM" id="Coils"/>
    </source>
</evidence>
<dbReference type="Proteomes" id="UP001049176">
    <property type="component" value="Chromosome 6"/>
</dbReference>
<proteinExistence type="predicted"/>
<keyword evidence="4" id="KW-1185">Reference proteome</keyword>
<dbReference type="EMBL" id="CM032186">
    <property type="protein sequence ID" value="KAG7091096.1"/>
    <property type="molecule type" value="Genomic_DNA"/>
</dbReference>
<dbReference type="GeneID" id="66079227"/>
<evidence type="ECO:0000313" key="4">
    <source>
        <dbReference type="Proteomes" id="UP001049176"/>
    </source>
</evidence>
<protein>
    <submittedName>
        <fullName evidence="3">Uncharacterized protein</fullName>
    </submittedName>
</protein>
<evidence type="ECO:0000256" key="2">
    <source>
        <dbReference type="SAM" id="MobiDB-lite"/>
    </source>
</evidence>
<dbReference type="RefSeq" id="XP_043007566.1">
    <property type="nucleotide sequence ID" value="XM_043155104.1"/>
</dbReference>
<organism evidence="3 4">
    <name type="scientific">Marasmius oreades</name>
    <name type="common">fairy-ring Marasmius</name>
    <dbReference type="NCBI Taxonomy" id="181124"/>
    <lineage>
        <taxon>Eukaryota</taxon>
        <taxon>Fungi</taxon>
        <taxon>Dikarya</taxon>
        <taxon>Basidiomycota</taxon>
        <taxon>Agaricomycotina</taxon>
        <taxon>Agaricomycetes</taxon>
        <taxon>Agaricomycetidae</taxon>
        <taxon>Agaricales</taxon>
        <taxon>Marasmiineae</taxon>
        <taxon>Marasmiaceae</taxon>
        <taxon>Marasmius</taxon>
    </lineage>
</organism>
<sequence>MESTPKRHSRREDDNYDTESQGEVDSLLRLQSNAPTIPVPTRRSKRSLMTPQKRTEQVNTDVEKWRETATEEDHRTRPLKRARMSDHTIVIATPSNQRKRELEPSLKDVRYVLREIRGHINSLPELQRTIEKTAALLKEAKEQTEVIQAEVEEAVCLRWFVEEDIMKKMKKDRFLTDGTTALGSQSVQGAAWRKWQTAQQELAEHSSAVE</sequence>
<feature type="compositionally biased region" description="Polar residues" evidence="2">
    <location>
        <begin position="23"/>
        <end position="35"/>
    </location>
</feature>